<comment type="similarity">
    <text evidence="10">Belongs to the ApbE family.</text>
</comment>
<evidence type="ECO:0000256" key="4">
    <source>
        <dbReference type="ARBA" id="ARBA00022679"/>
    </source>
</evidence>
<evidence type="ECO:0000256" key="8">
    <source>
        <dbReference type="ARBA" id="ARBA00031306"/>
    </source>
</evidence>
<evidence type="ECO:0000256" key="12">
    <source>
        <dbReference type="SAM" id="SignalP"/>
    </source>
</evidence>
<reference evidence="14" key="1">
    <citation type="journal article" date="2010" name="ISME J.">
        <title>The complete genome sequence of the algal symbiont Dinoroseobacter shibae: a hitchhiker's guide to life in the sea.</title>
        <authorList>
            <person name="Wagner-Dobler I."/>
            <person name="Ballhausen B."/>
            <person name="Berger M."/>
            <person name="Brinkhoff T."/>
            <person name="Buchholz I."/>
            <person name="Bunk B."/>
            <person name="Cypionka H."/>
            <person name="Daniel R."/>
            <person name="Drepper T."/>
            <person name="Gerdts G."/>
            <person name="Hahnke S."/>
            <person name="Han C."/>
            <person name="Jahn D."/>
            <person name="Kalhoefer D."/>
            <person name="Kiss H."/>
            <person name="Klenk H.P."/>
            <person name="Kyrpides N."/>
            <person name="Liebl W."/>
            <person name="Liesegang H."/>
            <person name="Meincke L."/>
            <person name="Pati A."/>
            <person name="Petersen J."/>
            <person name="Piekarski T."/>
            <person name="Pommerenke C."/>
            <person name="Pradella S."/>
            <person name="Pukall R."/>
            <person name="Rabus R."/>
            <person name="Stackebrandt E."/>
            <person name="Thole S."/>
            <person name="Thompson L."/>
            <person name="Tielen P."/>
            <person name="Tomasch J."/>
            <person name="von Jan M."/>
            <person name="Wanphrut N."/>
            <person name="Wichels A."/>
            <person name="Zech H."/>
            <person name="Simon M."/>
        </authorList>
    </citation>
    <scope>NUCLEOTIDE SEQUENCE [LARGE SCALE GENOMIC DNA]</scope>
    <source>
        <strain evidence="14">DSM 16493 / NCIMB 14021 / DFL 12</strain>
    </source>
</reference>
<feature type="binding site" evidence="11">
    <location>
        <position position="283"/>
    </location>
    <ligand>
        <name>Mg(2+)</name>
        <dbReference type="ChEBI" id="CHEBI:18420"/>
    </ligand>
</feature>
<dbReference type="eggNOG" id="COG1477">
    <property type="taxonomic scope" value="Bacteria"/>
</dbReference>
<dbReference type="Pfam" id="PF02424">
    <property type="entry name" value="ApbE"/>
    <property type="match status" value="1"/>
</dbReference>
<dbReference type="InterPro" id="IPR024932">
    <property type="entry name" value="ApbE"/>
</dbReference>
<dbReference type="InterPro" id="IPR003374">
    <property type="entry name" value="ApbE-like_sf"/>
</dbReference>
<evidence type="ECO:0000256" key="10">
    <source>
        <dbReference type="PIRNR" id="PIRNR006268"/>
    </source>
</evidence>
<accession>A8LLZ2</accession>
<name>A8LLZ2_DINSH</name>
<dbReference type="GO" id="GO:0016740">
    <property type="term" value="F:transferase activity"/>
    <property type="evidence" value="ECO:0007669"/>
    <property type="project" value="UniProtKB-UniRule"/>
</dbReference>
<dbReference type="GO" id="GO:0046872">
    <property type="term" value="F:metal ion binding"/>
    <property type="evidence" value="ECO:0007669"/>
    <property type="project" value="UniProtKB-UniRule"/>
</dbReference>
<dbReference type="Gene3D" id="3.10.520.10">
    <property type="entry name" value="ApbE-like domains"/>
    <property type="match status" value="1"/>
</dbReference>
<dbReference type="STRING" id="398580.Dshi_3168"/>
<dbReference type="AlphaFoldDB" id="A8LLZ2"/>
<dbReference type="PROSITE" id="PS51318">
    <property type="entry name" value="TAT"/>
    <property type="match status" value="1"/>
</dbReference>
<keyword evidence="6 10" id="KW-0274">FAD</keyword>
<gene>
    <name evidence="13" type="primary">apbE1</name>
    <name evidence="13" type="ordered locus">Dshi_3168</name>
</gene>
<dbReference type="PANTHER" id="PTHR30040:SF2">
    <property type="entry name" value="FAD:PROTEIN FMN TRANSFERASE"/>
    <property type="match status" value="1"/>
</dbReference>
<dbReference type="PIRSF" id="PIRSF006268">
    <property type="entry name" value="ApbE"/>
    <property type="match status" value="1"/>
</dbReference>
<keyword evidence="12" id="KW-0732">Signal</keyword>
<proteinExistence type="inferred from homology"/>
<feature type="binding site" evidence="11">
    <location>
        <position position="178"/>
    </location>
    <ligand>
        <name>Mg(2+)</name>
        <dbReference type="ChEBI" id="CHEBI:18420"/>
    </ligand>
</feature>
<dbReference type="KEGG" id="dsh:Dshi_3168"/>
<evidence type="ECO:0000256" key="2">
    <source>
        <dbReference type="ARBA" id="ARBA00016337"/>
    </source>
</evidence>
<evidence type="ECO:0000313" key="13">
    <source>
        <dbReference type="EMBL" id="ABV94901.1"/>
    </source>
</evidence>
<evidence type="ECO:0000256" key="7">
    <source>
        <dbReference type="ARBA" id="ARBA00022842"/>
    </source>
</evidence>
<dbReference type="SUPFAM" id="SSF143631">
    <property type="entry name" value="ApbE-like"/>
    <property type="match status" value="1"/>
</dbReference>
<evidence type="ECO:0000256" key="5">
    <source>
        <dbReference type="ARBA" id="ARBA00022723"/>
    </source>
</evidence>
<sequence>MKNGVISGLTRRRFLALSAGALCGASSVAAASRPVTRWQGTALGADASAQLVGLDPASASDILVGLQRELRRLETLFSLYRPESQVSRLNREGRLDAPAPELLEVLAQCDALHRGTGGAFDPTTQPLFATFAQAAAAGRTPSGDEVARARAAVGWHHLRIGTDSVAFARPGGQLTLNGIAQGYISDRIAAWLRDRGLTDILLEAGEIVALGHGPDATPWRCRIADAAGTSRRELRLRDRAIATSAPDAMTLAGARHIFDPASGRSADRGRMTSVSAPAAMLADGLSTALCVLPPESHATVIARFPGARVEFAT</sequence>
<feature type="binding site" evidence="11">
    <location>
        <position position="287"/>
    </location>
    <ligand>
        <name>Mg(2+)</name>
        <dbReference type="ChEBI" id="CHEBI:18420"/>
    </ligand>
</feature>
<keyword evidence="4 10" id="KW-0808">Transferase</keyword>
<organism evidence="13 14">
    <name type="scientific">Dinoroseobacter shibae (strain DSM 16493 / NCIMB 14021 / DFL 12)</name>
    <dbReference type="NCBI Taxonomy" id="398580"/>
    <lineage>
        <taxon>Bacteria</taxon>
        <taxon>Pseudomonadati</taxon>
        <taxon>Pseudomonadota</taxon>
        <taxon>Alphaproteobacteria</taxon>
        <taxon>Rhodobacterales</taxon>
        <taxon>Roseobacteraceae</taxon>
        <taxon>Dinoroseobacter</taxon>
    </lineage>
</organism>
<comment type="catalytic activity">
    <reaction evidence="9 10">
        <text>L-threonyl-[protein] + FAD = FMN-L-threonyl-[protein] + AMP + H(+)</text>
        <dbReference type="Rhea" id="RHEA:36847"/>
        <dbReference type="Rhea" id="RHEA-COMP:11060"/>
        <dbReference type="Rhea" id="RHEA-COMP:11061"/>
        <dbReference type="ChEBI" id="CHEBI:15378"/>
        <dbReference type="ChEBI" id="CHEBI:30013"/>
        <dbReference type="ChEBI" id="CHEBI:57692"/>
        <dbReference type="ChEBI" id="CHEBI:74257"/>
        <dbReference type="ChEBI" id="CHEBI:456215"/>
        <dbReference type="EC" id="2.7.1.180"/>
    </reaction>
</comment>
<evidence type="ECO:0000313" key="14">
    <source>
        <dbReference type="Proteomes" id="UP000006833"/>
    </source>
</evidence>
<dbReference type="HOGENOM" id="CLU_044403_2_0_5"/>
<evidence type="ECO:0000256" key="9">
    <source>
        <dbReference type="ARBA" id="ARBA00048540"/>
    </source>
</evidence>
<dbReference type="EC" id="2.7.1.180" evidence="1 10"/>
<keyword evidence="13" id="KW-0449">Lipoprotein</keyword>
<protein>
    <recommendedName>
        <fullName evidence="2 10">FAD:protein FMN transferase</fullName>
        <ecNumber evidence="1 10">2.7.1.180</ecNumber>
    </recommendedName>
    <alternativeName>
        <fullName evidence="8 10">Flavin transferase</fullName>
    </alternativeName>
</protein>
<evidence type="ECO:0000256" key="11">
    <source>
        <dbReference type="PIRSR" id="PIRSR006268-2"/>
    </source>
</evidence>
<keyword evidence="3 10" id="KW-0285">Flavoprotein</keyword>
<keyword evidence="5 10" id="KW-0479">Metal-binding</keyword>
<keyword evidence="14" id="KW-1185">Reference proteome</keyword>
<keyword evidence="7 10" id="KW-0460">Magnesium</keyword>
<evidence type="ECO:0000256" key="3">
    <source>
        <dbReference type="ARBA" id="ARBA00022630"/>
    </source>
</evidence>
<comment type="cofactor">
    <cofactor evidence="11">
        <name>Mg(2+)</name>
        <dbReference type="ChEBI" id="CHEBI:18420"/>
    </cofactor>
    <cofactor evidence="11">
        <name>Mn(2+)</name>
        <dbReference type="ChEBI" id="CHEBI:29035"/>
    </cofactor>
    <text evidence="11">Magnesium. Can also use manganese.</text>
</comment>
<evidence type="ECO:0000256" key="6">
    <source>
        <dbReference type="ARBA" id="ARBA00022827"/>
    </source>
</evidence>
<dbReference type="Proteomes" id="UP000006833">
    <property type="component" value="Chromosome"/>
</dbReference>
<dbReference type="PANTHER" id="PTHR30040">
    <property type="entry name" value="THIAMINE BIOSYNTHESIS LIPOPROTEIN APBE"/>
    <property type="match status" value="1"/>
</dbReference>
<feature type="chain" id="PRO_5039943971" description="FAD:protein FMN transferase" evidence="12">
    <location>
        <begin position="31"/>
        <end position="313"/>
    </location>
</feature>
<dbReference type="InterPro" id="IPR006311">
    <property type="entry name" value="TAT_signal"/>
</dbReference>
<dbReference type="EMBL" id="CP000830">
    <property type="protein sequence ID" value="ABV94901.1"/>
    <property type="molecule type" value="Genomic_DNA"/>
</dbReference>
<feature type="signal peptide" evidence="12">
    <location>
        <begin position="1"/>
        <end position="30"/>
    </location>
</feature>
<evidence type="ECO:0000256" key="1">
    <source>
        <dbReference type="ARBA" id="ARBA00011955"/>
    </source>
</evidence>